<dbReference type="SUPFAM" id="SSF51679">
    <property type="entry name" value="Bacterial luciferase-like"/>
    <property type="match status" value="1"/>
</dbReference>
<evidence type="ECO:0000256" key="2">
    <source>
        <dbReference type="ARBA" id="ARBA00022643"/>
    </source>
</evidence>
<accession>A0A937W5A3</accession>
<dbReference type="InterPro" id="IPR050172">
    <property type="entry name" value="SsuD_RutA_monooxygenase"/>
</dbReference>
<evidence type="ECO:0000313" key="7">
    <source>
        <dbReference type="Proteomes" id="UP000712673"/>
    </source>
</evidence>
<keyword evidence="4" id="KW-0503">Monooxygenase</keyword>
<evidence type="ECO:0000256" key="1">
    <source>
        <dbReference type="ARBA" id="ARBA00022630"/>
    </source>
</evidence>
<proteinExistence type="predicted"/>
<organism evidence="6 7">
    <name type="scientific">Tectimicrobiota bacterium</name>
    <dbReference type="NCBI Taxonomy" id="2528274"/>
    <lineage>
        <taxon>Bacteria</taxon>
        <taxon>Pseudomonadati</taxon>
        <taxon>Nitrospinota/Tectimicrobiota group</taxon>
        <taxon>Candidatus Tectimicrobiota</taxon>
    </lineage>
</organism>
<evidence type="ECO:0000313" key="6">
    <source>
        <dbReference type="EMBL" id="MBM3227151.1"/>
    </source>
</evidence>
<dbReference type="PANTHER" id="PTHR42847">
    <property type="entry name" value="ALKANESULFONATE MONOOXYGENASE"/>
    <property type="match status" value="1"/>
</dbReference>
<reference evidence="6" key="1">
    <citation type="submission" date="2019-03" db="EMBL/GenBank/DDBJ databases">
        <title>Lake Tanganyika Metagenome-Assembled Genomes (MAGs).</title>
        <authorList>
            <person name="Tran P."/>
        </authorList>
    </citation>
    <scope>NUCLEOTIDE SEQUENCE</scope>
    <source>
        <strain evidence="6">K_DeepCast_65m_m2_066</strain>
    </source>
</reference>
<evidence type="ECO:0000259" key="5">
    <source>
        <dbReference type="Pfam" id="PF00296"/>
    </source>
</evidence>
<feature type="non-terminal residue" evidence="6">
    <location>
        <position position="110"/>
    </location>
</feature>
<keyword evidence="2" id="KW-0288">FMN</keyword>
<evidence type="ECO:0000256" key="4">
    <source>
        <dbReference type="ARBA" id="ARBA00023033"/>
    </source>
</evidence>
<dbReference type="AlphaFoldDB" id="A0A937W5A3"/>
<dbReference type="InterPro" id="IPR011251">
    <property type="entry name" value="Luciferase-like_dom"/>
</dbReference>
<dbReference type="GO" id="GO:0046306">
    <property type="term" value="P:alkanesulfonate catabolic process"/>
    <property type="evidence" value="ECO:0007669"/>
    <property type="project" value="TreeGrafter"/>
</dbReference>
<dbReference type="Pfam" id="PF00296">
    <property type="entry name" value="Bac_luciferase"/>
    <property type="match status" value="1"/>
</dbReference>
<evidence type="ECO:0000256" key="3">
    <source>
        <dbReference type="ARBA" id="ARBA00023002"/>
    </source>
</evidence>
<dbReference type="EMBL" id="VGLS01001220">
    <property type="protein sequence ID" value="MBM3227151.1"/>
    <property type="molecule type" value="Genomic_DNA"/>
</dbReference>
<dbReference type="InterPro" id="IPR036661">
    <property type="entry name" value="Luciferase-like_sf"/>
</dbReference>
<feature type="domain" description="Luciferase-like" evidence="5">
    <location>
        <begin position="3"/>
        <end position="104"/>
    </location>
</feature>
<protein>
    <submittedName>
        <fullName evidence="6">LLM class flavin-dependent oxidoreductase</fullName>
    </submittedName>
</protein>
<dbReference type="GO" id="GO:0008726">
    <property type="term" value="F:alkanesulfonate monooxygenase activity"/>
    <property type="evidence" value="ECO:0007669"/>
    <property type="project" value="TreeGrafter"/>
</dbReference>
<dbReference type="Gene3D" id="3.20.20.30">
    <property type="entry name" value="Luciferase-like domain"/>
    <property type="match status" value="1"/>
</dbReference>
<sequence length="110" mass="12379">MPLGHPVRLAEEVATLDNLAHGRLDLGIGRSSFPRVYEGYNISYAESRERFREYLEVMRGAWTQPRLSYTGTFYTCTDLEVLPKPYQQPHPPLHHAAATQDTFAAIGAMG</sequence>
<comment type="caution">
    <text evidence="6">The sequence shown here is derived from an EMBL/GenBank/DDBJ whole genome shotgun (WGS) entry which is preliminary data.</text>
</comment>
<keyword evidence="1" id="KW-0285">Flavoprotein</keyword>
<dbReference type="PANTHER" id="PTHR42847:SF4">
    <property type="entry name" value="ALKANESULFONATE MONOOXYGENASE-RELATED"/>
    <property type="match status" value="1"/>
</dbReference>
<name>A0A937W5A3_UNCTE</name>
<keyword evidence="3" id="KW-0560">Oxidoreductase</keyword>
<gene>
    <name evidence="6" type="ORF">FJZ47_25570</name>
</gene>
<dbReference type="Proteomes" id="UP000712673">
    <property type="component" value="Unassembled WGS sequence"/>
</dbReference>